<dbReference type="AlphaFoldDB" id="A0A0C3A367"/>
<keyword evidence="5 7" id="KW-0862">Zinc</keyword>
<dbReference type="CDD" id="cd05674">
    <property type="entry name" value="M20_yscS"/>
    <property type="match status" value="1"/>
</dbReference>
<dbReference type="Pfam" id="PF01546">
    <property type="entry name" value="Peptidase_M20"/>
    <property type="match status" value="1"/>
</dbReference>
<name>A0A0C3A367_9AGAM</name>
<dbReference type="InParanoid" id="A0A0C3A367"/>
<dbReference type="GO" id="GO:0046872">
    <property type="term" value="F:metal ion binding"/>
    <property type="evidence" value="ECO:0007669"/>
    <property type="project" value="UniProtKB-KW"/>
</dbReference>
<feature type="binding site" evidence="7">
    <location>
        <position position="198"/>
    </location>
    <ligand>
        <name>Zn(2+)</name>
        <dbReference type="ChEBI" id="CHEBI:29105"/>
        <label>2</label>
    </ligand>
</feature>
<dbReference type="Gene3D" id="3.30.70.360">
    <property type="match status" value="1"/>
</dbReference>
<evidence type="ECO:0000256" key="6">
    <source>
        <dbReference type="PIRSR" id="PIRSR037217-1"/>
    </source>
</evidence>
<dbReference type="Gene3D" id="3.40.630.10">
    <property type="entry name" value="Zn peptidases"/>
    <property type="match status" value="1"/>
</dbReference>
<reference evidence="9 10" key="1">
    <citation type="submission" date="2014-04" db="EMBL/GenBank/DDBJ databases">
        <authorList>
            <consortium name="DOE Joint Genome Institute"/>
            <person name="Kuo A."/>
            <person name="Kohler A."/>
            <person name="Nagy L.G."/>
            <person name="Floudas D."/>
            <person name="Copeland A."/>
            <person name="Barry K.W."/>
            <person name="Cichocki N."/>
            <person name="Veneault-Fourrey C."/>
            <person name="LaButti K."/>
            <person name="Lindquist E.A."/>
            <person name="Lipzen A."/>
            <person name="Lundell T."/>
            <person name="Morin E."/>
            <person name="Murat C."/>
            <person name="Sun H."/>
            <person name="Tunlid A."/>
            <person name="Henrissat B."/>
            <person name="Grigoriev I.V."/>
            <person name="Hibbett D.S."/>
            <person name="Martin F."/>
            <person name="Nordberg H.P."/>
            <person name="Cantor M.N."/>
            <person name="Hua S.X."/>
        </authorList>
    </citation>
    <scope>NUCLEOTIDE SEQUENCE [LARGE SCALE GENOMIC DNA]</scope>
    <source>
        <strain evidence="9 10">Foug A</strain>
    </source>
</reference>
<dbReference type="InterPro" id="IPR011650">
    <property type="entry name" value="Peptidase_M20_dimer"/>
</dbReference>
<evidence type="ECO:0000313" key="10">
    <source>
        <dbReference type="Proteomes" id="UP000053989"/>
    </source>
</evidence>
<feature type="domain" description="Peptidase M20 dimerisation" evidence="8">
    <location>
        <begin position="280"/>
        <end position="430"/>
    </location>
</feature>
<keyword evidence="3 7" id="KW-0479">Metal-binding</keyword>
<dbReference type="EMBL" id="KN822077">
    <property type="protein sequence ID" value="KIM59097.1"/>
    <property type="molecule type" value="Genomic_DNA"/>
</dbReference>
<feature type="active site" evidence="6">
    <location>
        <position position="165"/>
    </location>
</feature>
<dbReference type="Proteomes" id="UP000053989">
    <property type="component" value="Unassembled WGS sequence"/>
</dbReference>
<feature type="binding site" evidence="7">
    <location>
        <position position="261"/>
    </location>
    <ligand>
        <name>Zn(2+)</name>
        <dbReference type="ChEBI" id="CHEBI:29105"/>
        <label>2</label>
    </ligand>
</feature>
<dbReference type="InterPro" id="IPR001261">
    <property type="entry name" value="ArgE/DapE_CS"/>
</dbReference>
<accession>A0A0C3A367</accession>
<gene>
    <name evidence="9" type="ORF">SCLCIDRAFT_1218095</name>
</gene>
<dbReference type="PIRSF" id="PIRSF037217">
    <property type="entry name" value="Carboxypeptidase_S"/>
    <property type="match status" value="1"/>
</dbReference>
<dbReference type="PANTHER" id="PTHR45962">
    <property type="entry name" value="N-FATTY-ACYL-AMINO ACID SYNTHASE/HYDROLASE PM20D1"/>
    <property type="match status" value="1"/>
</dbReference>
<organism evidence="9 10">
    <name type="scientific">Scleroderma citrinum Foug A</name>
    <dbReference type="NCBI Taxonomy" id="1036808"/>
    <lineage>
        <taxon>Eukaryota</taxon>
        <taxon>Fungi</taxon>
        <taxon>Dikarya</taxon>
        <taxon>Basidiomycota</taxon>
        <taxon>Agaricomycotina</taxon>
        <taxon>Agaricomycetes</taxon>
        <taxon>Agaricomycetidae</taxon>
        <taxon>Boletales</taxon>
        <taxon>Sclerodermatineae</taxon>
        <taxon>Sclerodermataceae</taxon>
        <taxon>Scleroderma</taxon>
    </lineage>
</organism>
<evidence type="ECO:0000256" key="7">
    <source>
        <dbReference type="PIRSR" id="PIRSR037217-2"/>
    </source>
</evidence>
<evidence type="ECO:0000259" key="8">
    <source>
        <dbReference type="Pfam" id="PF07687"/>
    </source>
</evidence>
<dbReference type="InterPro" id="IPR036264">
    <property type="entry name" value="Bact_exopeptidase_dim_dom"/>
</dbReference>
<feature type="binding site" evidence="7">
    <location>
        <position position="198"/>
    </location>
    <ligand>
        <name>Zn(2+)</name>
        <dbReference type="ChEBI" id="CHEBI:29105"/>
        <label>1</label>
    </ligand>
</feature>
<sequence>MSTKNKPGPLPEPVSAQSPLRNSKMTSFVAFIAILCLLAWHSFRRVNYGSIDSICPQVPELIQEKNYELWESLSNIYSTDSFKLKAIDWLAGAVQVPTESYEDFGPVGTDPRWERFQVFHDYLLATFPLVHAGLELTKVNTYGLIFVRKGSESVLKPLLLTAHQDVVPVEPATVDQWTHSPFSGYFDGEMIWGKGSIDDKSGLIGIMSSIETILENGYKPTRTVVLAFGFDEESGGVHGAKMLAVQLKEMFGENGYAMLVDEGWSYGEQFGRVTATVATTEKGYMDVRVEVKTPGGHSSLPPPHTSVGILAQLLVEVEANPFKPHLVRGSPMYKSAQCLAVHFPDLPKRLRQDILRSEHSDNALRSAEKQLFTTTGFKTLVSTTQAIAMVQGGVKVNALPERAWAVINHRISTESSVDETKTHTINLLESPANVFNLSCVAFGASITDSSTPMYGTLTLSDASEEPLEPAPITPTDNAAPFELLSGTIKATFNSHRGIEGDDNIIVTPGIAPGNTDTKHYWKLTPHIFRYGHVRGPAARLSPPGVHTVNECYFR</sequence>
<keyword evidence="4" id="KW-0378">Hydrolase</keyword>
<keyword evidence="2" id="KW-0645">Protease</keyword>
<dbReference type="InterPro" id="IPR017141">
    <property type="entry name" value="Pept_M20_carboxypep"/>
</dbReference>
<dbReference type="SUPFAM" id="SSF55031">
    <property type="entry name" value="Bacterial exopeptidase dimerisation domain"/>
    <property type="match status" value="1"/>
</dbReference>
<proteinExistence type="inferred from homology"/>
<dbReference type="STRING" id="1036808.A0A0C3A367"/>
<dbReference type="SUPFAM" id="SSF53187">
    <property type="entry name" value="Zn-dependent exopeptidases"/>
    <property type="match status" value="1"/>
</dbReference>
<evidence type="ECO:0000256" key="3">
    <source>
        <dbReference type="ARBA" id="ARBA00022723"/>
    </source>
</evidence>
<comment type="similarity">
    <text evidence="1">Belongs to the peptidase M20A family.</text>
</comment>
<dbReference type="PANTHER" id="PTHR45962:SF1">
    <property type="entry name" value="N-FATTY-ACYL-AMINO ACID SYNTHASE_HYDROLASE PM20D1"/>
    <property type="match status" value="1"/>
</dbReference>
<dbReference type="OrthoDB" id="3064516at2759"/>
<reference evidence="10" key="2">
    <citation type="submission" date="2015-01" db="EMBL/GenBank/DDBJ databases">
        <title>Evolutionary Origins and Diversification of the Mycorrhizal Mutualists.</title>
        <authorList>
            <consortium name="DOE Joint Genome Institute"/>
            <consortium name="Mycorrhizal Genomics Consortium"/>
            <person name="Kohler A."/>
            <person name="Kuo A."/>
            <person name="Nagy L.G."/>
            <person name="Floudas D."/>
            <person name="Copeland A."/>
            <person name="Barry K.W."/>
            <person name="Cichocki N."/>
            <person name="Veneault-Fourrey C."/>
            <person name="LaButti K."/>
            <person name="Lindquist E.A."/>
            <person name="Lipzen A."/>
            <person name="Lundell T."/>
            <person name="Morin E."/>
            <person name="Murat C."/>
            <person name="Riley R."/>
            <person name="Ohm R."/>
            <person name="Sun H."/>
            <person name="Tunlid A."/>
            <person name="Henrissat B."/>
            <person name="Grigoriev I.V."/>
            <person name="Hibbett D.S."/>
            <person name="Martin F."/>
        </authorList>
    </citation>
    <scope>NUCLEOTIDE SEQUENCE [LARGE SCALE GENOMIC DNA]</scope>
    <source>
        <strain evidence="10">Foug A</strain>
    </source>
</reference>
<dbReference type="GO" id="GO:0004181">
    <property type="term" value="F:metallocarboxypeptidase activity"/>
    <property type="evidence" value="ECO:0007669"/>
    <property type="project" value="InterPro"/>
</dbReference>
<evidence type="ECO:0000256" key="2">
    <source>
        <dbReference type="ARBA" id="ARBA00022670"/>
    </source>
</evidence>
<dbReference type="GO" id="GO:0051603">
    <property type="term" value="P:proteolysis involved in protein catabolic process"/>
    <property type="evidence" value="ECO:0007669"/>
    <property type="project" value="TreeGrafter"/>
</dbReference>
<dbReference type="HOGENOM" id="CLU_021802_11_0_1"/>
<dbReference type="InterPro" id="IPR002933">
    <property type="entry name" value="Peptidase_M20"/>
</dbReference>
<feature type="binding site" evidence="7">
    <location>
        <position position="233"/>
    </location>
    <ligand>
        <name>Zn(2+)</name>
        <dbReference type="ChEBI" id="CHEBI:29105"/>
        <label>1</label>
    </ligand>
</feature>
<feature type="binding site" evidence="7">
    <location>
        <position position="163"/>
    </location>
    <ligand>
        <name>Zn(2+)</name>
        <dbReference type="ChEBI" id="CHEBI:29105"/>
        <label>2</label>
    </ligand>
</feature>
<dbReference type="PROSITE" id="PS00758">
    <property type="entry name" value="ARGE_DAPE_CPG2_1"/>
    <property type="match status" value="1"/>
</dbReference>
<evidence type="ECO:0000313" key="9">
    <source>
        <dbReference type="EMBL" id="KIM59097.1"/>
    </source>
</evidence>
<evidence type="ECO:0000256" key="4">
    <source>
        <dbReference type="ARBA" id="ARBA00022801"/>
    </source>
</evidence>
<keyword evidence="10" id="KW-1185">Reference proteome</keyword>
<evidence type="ECO:0000256" key="1">
    <source>
        <dbReference type="ARBA" id="ARBA00006247"/>
    </source>
</evidence>
<dbReference type="GO" id="GO:0000328">
    <property type="term" value="C:fungal-type vacuole lumen"/>
    <property type="evidence" value="ECO:0007669"/>
    <property type="project" value="TreeGrafter"/>
</dbReference>
<dbReference type="Pfam" id="PF07687">
    <property type="entry name" value="M20_dimer"/>
    <property type="match status" value="1"/>
</dbReference>
<feature type="binding site" evidence="7">
    <location>
        <position position="546"/>
    </location>
    <ligand>
        <name>Zn(2+)</name>
        <dbReference type="ChEBI" id="CHEBI:29105"/>
        <label>1</label>
    </ligand>
</feature>
<dbReference type="PROSITE" id="PS00759">
    <property type="entry name" value="ARGE_DAPE_CPG2_2"/>
    <property type="match status" value="1"/>
</dbReference>
<evidence type="ECO:0000256" key="5">
    <source>
        <dbReference type="ARBA" id="ARBA00022833"/>
    </source>
</evidence>
<protein>
    <recommendedName>
        <fullName evidence="8">Peptidase M20 dimerisation domain-containing protein</fullName>
    </recommendedName>
</protein>
<feature type="active site" description="Proton acceptor" evidence="6">
    <location>
        <position position="232"/>
    </location>
</feature>
<dbReference type="FunCoup" id="A0A0C3A367">
    <property type="interactions" value="8"/>
</dbReference>
<dbReference type="InterPro" id="IPR047177">
    <property type="entry name" value="Pept_M20A"/>
</dbReference>